<dbReference type="Proteomes" id="UP000031980">
    <property type="component" value="Unassembled WGS sequence"/>
</dbReference>
<reference evidence="1 2" key="1">
    <citation type="submission" date="2014-07" db="EMBL/GenBank/DDBJ databases">
        <title>Porphyromonadaceae bacterium OUH 308042 = ATCC BAA-2681 = DSM 28342 draft genome.</title>
        <authorList>
            <person name="Sydenham T.V."/>
            <person name="Hasman H."/>
            <person name="Justensen U.S."/>
        </authorList>
    </citation>
    <scope>NUCLEOTIDE SEQUENCE [LARGE SCALE GENOMIC DNA]</scope>
    <source>
        <strain evidence="1 2">OUH 308042</strain>
    </source>
</reference>
<dbReference type="AlphaFoldDB" id="A0A0C3R3T1"/>
<gene>
    <name evidence="1" type="ORF">BA92_10990</name>
</gene>
<accession>A0A0C3R3T1</accession>
<dbReference type="GeneID" id="92990514"/>
<sequence>MSKVIHVHLIFEKKNIYFGSISAIFETLTEKQVGITKSSLLHAGLVDDIAKYTKRAMIIQSRLITCTRKG</sequence>
<name>A0A0C3R3T1_9PORP</name>
<protein>
    <submittedName>
        <fullName evidence="1">Uncharacterized protein</fullName>
    </submittedName>
</protein>
<organism evidence="1 2">
    <name type="scientific">Sanguibacteroides justesenii</name>
    <dbReference type="NCBI Taxonomy" id="1547597"/>
    <lineage>
        <taxon>Bacteria</taxon>
        <taxon>Pseudomonadati</taxon>
        <taxon>Bacteroidota</taxon>
        <taxon>Bacteroidia</taxon>
        <taxon>Bacteroidales</taxon>
        <taxon>Porphyromonadaceae</taxon>
        <taxon>Sanguibacteroides</taxon>
    </lineage>
</organism>
<dbReference type="RefSeq" id="WP_004327294.1">
    <property type="nucleotide sequence ID" value="NZ_JPIU01000040.1"/>
</dbReference>
<comment type="caution">
    <text evidence="1">The sequence shown here is derived from an EMBL/GenBank/DDBJ whole genome shotgun (WGS) entry which is preliminary data.</text>
</comment>
<evidence type="ECO:0000313" key="2">
    <source>
        <dbReference type="Proteomes" id="UP000031980"/>
    </source>
</evidence>
<proteinExistence type="predicted"/>
<evidence type="ECO:0000313" key="1">
    <source>
        <dbReference type="EMBL" id="KIO43915.1"/>
    </source>
</evidence>
<dbReference type="EMBL" id="JPIU01000040">
    <property type="protein sequence ID" value="KIO43915.1"/>
    <property type="molecule type" value="Genomic_DNA"/>
</dbReference>
<keyword evidence="2" id="KW-1185">Reference proteome</keyword>